<sequence length="284" mass="30881">MDLGGFFKGKDGQSPDKSAANTPSATPPLQMVLSATKGATDAFSNVGRQVNITIRRLSVKSTESRGGHGIGFGYGFGVGSTAKPGVAHKFQSCFRQAIIKMMVKLGILPSFPFDQSNIPGSLQSGVRLISGTSDSNLQSSVTNIMQLVTKTGESMPHGPSKDGSSNVVPKQESFSLKGTPSEASVGSRSEMVIRSFLQSPILKTDETEHNDMAARQGRENNMLQMLLKHQQIIEELMEENKKLRRILVEDLKVPSDKLQASNEDRTKHTDPCSDCIDSQRREKK</sequence>
<proteinExistence type="predicted"/>
<protein>
    <submittedName>
        <fullName evidence="1">Uncharacterized protein</fullName>
    </submittedName>
</protein>
<accession>A0ACC2MYG4</accession>
<keyword evidence="2" id="KW-1185">Reference proteome</keyword>
<gene>
    <name evidence="1" type="ORF">MRB53_003518</name>
</gene>
<dbReference type="Proteomes" id="UP001234297">
    <property type="component" value="Chromosome 1"/>
</dbReference>
<dbReference type="EMBL" id="CM056809">
    <property type="protein sequence ID" value="KAJ8650495.1"/>
    <property type="molecule type" value="Genomic_DNA"/>
</dbReference>
<evidence type="ECO:0000313" key="2">
    <source>
        <dbReference type="Proteomes" id="UP001234297"/>
    </source>
</evidence>
<reference evidence="1 2" key="1">
    <citation type="journal article" date="2022" name="Hortic Res">
        <title>A haplotype resolved chromosomal level avocado genome allows analysis of novel avocado genes.</title>
        <authorList>
            <person name="Nath O."/>
            <person name="Fletcher S.J."/>
            <person name="Hayward A."/>
            <person name="Shaw L.M."/>
            <person name="Masouleh A.K."/>
            <person name="Furtado A."/>
            <person name="Henry R.J."/>
            <person name="Mitter N."/>
        </authorList>
    </citation>
    <scope>NUCLEOTIDE SEQUENCE [LARGE SCALE GENOMIC DNA]</scope>
    <source>
        <strain evidence="2">cv. Hass</strain>
    </source>
</reference>
<organism evidence="1 2">
    <name type="scientific">Persea americana</name>
    <name type="common">Avocado</name>
    <dbReference type="NCBI Taxonomy" id="3435"/>
    <lineage>
        <taxon>Eukaryota</taxon>
        <taxon>Viridiplantae</taxon>
        <taxon>Streptophyta</taxon>
        <taxon>Embryophyta</taxon>
        <taxon>Tracheophyta</taxon>
        <taxon>Spermatophyta</taxon>
        <taxon>Magnoliopsida</taxon>
        <taxon>Magnoliidae</taxon>
        <taxon>Laurales</taxon>
        <taxon>Lauraceae</taxon>
        <taxon>Persea</taxon>
    </lineage>
</organism>
<comment type="caution">
    <text evidence="1">The sequence shown here is derived from an EMBL/GenBank/DDBJ whole genome shotgun (WGS) entry which is preliminary data.</text>
</comment>
<evidence type="ECO:0000313" key="1">
    <source>
        <dbReference type="EMBL" id="KAJ8650495.1"/>
    </source>
</evidence>
<name>A0ACC2MYG4_PERAE</name>